<comment type="function">
    <text evidence="11">Essential component of the cytosolic iron-sulfur (Fe/S) protein assembly machinery. Required for the maturation of extramitochondrial Fe/S proteins.</text>
</comment>
<evidence type="ECO:0000256" key="1">
    <source>
        <dbReference type="ARBA" id="ARBA00010101"/>
    </source>
</evidence>
<dbReference type="PROSITE" id="PS50082">
    <property type="entry name" value="WD_REPEATS_2"/>
    <property type="match status" value="4"/>
</dbReference>
<keyword evidence="10" id="KW-1208">Phospholipid metabolism</keyword>
<dbReference type="InterPro" id="IPR001680">
    <property type="entry name" value="WD40_rpt"/>
</dbReference>
<keyword evidence="5" id="KW-0808">Transferase</keyword>
<comment type="similarity">
    <text evidence="1">Belongs to the cytidylyltransferase family.</text>
</comment>
<evidence type="ECO:0000256" key="12">
    <source>
        <dbReference type="PROSITE-ProRule" id="PRU00221"/>
    </source>
</evidence>
<keyword evidence="2" id="KW-0444">Lipid biosynthesis</keyword>
<feature type="compositionally biased region" description="Polar residues" evidence="13">
    <location>
        <begin position="19"/>
        <end position="32"/>
    </location>
</feature>
<dbReference type="InterPro" id="IPR041723">
    <property type="entry name" value="CCT"/>
</dbReference>
<keyword evidence="9" id="KW-0594">Phospholipid biosynthesis</keyword>
<dbReference type="NCBIfam" id="TIGR00125">
    <property type="entry name" value="cyt_tran_rel"/>
    <property type="match status" value="1"/>
</dbReference>
<dbReference type="FunFam" id="3.40.50.620:FF:000147">
    <property type="entry name" value="Cholinephosphate cytidylyltransferase"/>
    <property type="match status" value="1"/>
</dbReference>
<dbReference type="SUPFAM" id="SSF52374">
    <property type="entry name" value="Nucleotidylyl transferase"/>
    <property type="match status" value="1"/>
</dbReference>
<evidence type="ECO:0000256" key="2">
    <source>
        <dbReference type="ARBA" id="ARBA00022516"/>
    </source>
</evidence>
<evidence type="ECO:0000256" key="13">
    <source>
        <dbReference type="SAM" id="MobiDB-lite"/>
    </source>
</evidence>
<feature type="repeat" description="WD" evidence="12">
    <location>
        <begin position="412"/>
        <end position="440"/>
    </location>
</feature>
<feature type="region of interest" description="Disordered" evidence="13">
    <location>
        <begin position="862"/>
        <end position="906"/>
    </location>
</feature>
<dbReference type="SUPFAM" id="SSF50978">
    <property type="entry name" value="WD40 repeat-like"/>
    <property type="match status" value="1"/>
</dbReference>
<keyword evidence="16" id="KW-1185">Reference proteome</keyword>
<dbReference type="CDD" id="cd00200">
    <property type="entry name" value="WD40"/>
    <property type="match status" value="1"/>
</dbReference>
<feature type="region of interest" description="Disordered" evidence="13">
    <location>
        <begin position="787"/>
        <end position="831"/>
    </location>
</feature>
<dbReference type="InterPro" id="IPR028608">
    <property type="entry name" value="CIAO1/Cia1"/>
</dbReference>
<gene>
    <name evidence="11" type="primary">CIA1</name>
    <name evidence="15" type="ORF">DDE83_004014</name>
</gene>
<comment type="similarity">
    <text evidence="11">Belongs to the WD repeat CIA1 family.</text>
</comment>
<evidence type="ECO:0000256" key="11">
    <source>
        <dbReference type="HAMAP-Rule" id="MF_03037"/>
    </source>
</evidence>
<dbReference type="Pfam" id="PF00400">
    <property type="entry name" value="WD40"/>
    <property type="match status" value="5"/>
</dbReference>
<keyword evidence="3" id="KW-0597">Phosphoprotein</keyword>
<dbReference type="SMART" id="SM00320">
    <property type="entry name" value="WD40"/>
    <property type="match status" value="7"/>
</dbReference>
<reference evidence="16" key="1">
    <citation type="submission" date="2018-05" db="EMBL/GenBank/DDBJ databases">
        <title>Draft genome sequence of Stemphylium lycopersici strain CIDEFI 213.</title>
        <authorList>
            <person name="Medina R."/>
            <person name="Franco M.E.E."/>
            <person name="Lucentini C.G."/>
            <person name="Saparrat M.C.N."/>
            <person name="Balatti P.A."/>
        </authorList>
    </citation>
    <scope>NUCLEOTIDE SEQUENCE [LARGE SCALE GENOMIC DNA]</scope>
    <source>
        <strain evidence="16">CIDEFI 213</strain>
    </source>
</reference>
<dbReference type="STRING" id="183478.A0A364N5V9"/>
<comment type="caution">
    <text evidence="15">The sequence shown here is derived from an EMBL/GenBank/DDBJ whole genome shotgun (WGS) entry which is preliminary data.</text>
</comment>
<dbReference type="Gene3D" id="3.40.50.620">
    <property type="entry name" value="HUPs"/>
    <property type="match status" value="1"/>
</dbReference>
<dbReference type="PANTHER" id="PTHR10739">
    <property type="entry name" value="CYTIDYLYLTRANSFERASE"/>
    <property type="match status" value="1"/>
</dbReference>
<dbReference type="InterPro" id="IPR036322">
    <property type="entry name" value="WD40_repeat_dom_sf"/>
</dbReference>
<feature type="repeat" description="WD" evidence="12">
    <location>
        <begin position="62"/>
        <end position="96"/>
    </location>
</feature>
<sequence length="906" mass="100971">MSSPTNVRTHCLKPLATLSPPSNSRTWQSSPHPSLPIVATACSDRSVRVYSLTSFTLLHSITGGHKRSVRTVSWKPGTQGQSVLATGSFDSSAGIWRREEQGGALENDFTSRRIGNTEDDDNQDDEAEDYQFSCILDGHESEIKCLSWSPSGQYLATCSRDKSVWIWEELEDDNFETVAVLQEHDGDVKCVAWHPEEDLLVSASYDDTVRLYREDADDWVQVSMIDGHDQTVWWAEFEGSGMSKKDWRAERQGLSEEQTQYIEGLERSGPRLATCSDDRTVRIWRRKAKERDENASSNTGVPSIIRSVAIDEDWYQEAILPQVHERAIYSVSWSRITGMIVSAGSDGKIIVYKERWRQQASDGVNGDQMDVEGAQAQAPTEWVVVAELFSGHDVFEINHVSWARRADKGKRSDDEEVVLSTGDDGEVRVWTLDDAAGLASSARTCFPSSCFFFTACALPTPHMPPKRKRSTTVASVKKDAMDPVQPSSRDASDEGAEDAVLQQVASKKERQADGNASTKRVRVAKGPHDGDESDGEERASKKSRRTSSLAGDDHGEGGEAGSMRMEPPPKAGLVDPVGYKTNPPPQGRPVRVYADGVFDLFHIGHMRALQQAKMAFPDVHLVVGVTGNKETHKRKGLTVLSARERAESVRHCKWVDEVIEDCPWIVTAEFLLKHNIDYVAHDDLPYGADEGDDIYGPIKERGMFLVTQRTEGLSTTGIITKIVRDYDQYIDRQLKRGTSRKELNVSWLKKNELDVRRTMAELRDSIKANWTTTGQELSKDFRQFWQSSRPASPARTPTREHTQAEAMDVSGAARSPSALSRLSHLDIPRANNNTRESSEFAAGYNLGLIGGVRSWMARSRRNLNDSRPQSPIDDSSDEQDARSPHEAPRGRERKQTKSEAGMDTAA</sequence>
<keyword evidence="6" id="KW-0548">Nucleotidyltransferase</keyword>
<dbReference type="CDD" id="cd02174">
    <property type="entry name" value="CCT"/>
    <property type="match status" value="1"/>
</dbReference>
<feature type="domain" description="Cytidyltransferase-like" evidence="14">
    <location>
        <begin position="593"/>
        <end position="720"/>
    </location>
</feature>
<evidence type="ECO:0000256" key="8">
    <source>
        <dbReference type="ARBA" id="ARBA00023098"/>
    </source>
</evidence>
<dbReference type="EMBL" id="QGDH01000048">
    <property type="protein sequence ID" value="RAR12617.1"/>
    <property type="molecule type" value="Genomic_DNA"/>
</dbReference>
<protein>
    <recommendedName>
        <fullName evidence="11">Probable cytosolic iron-sulfur protein assembly protein 1</fullName>
    </recommendedName>
</protein>
<dbReference type="GO" id="GO:0097361">
    <property type="term" value="C:cytosolic [4Fe-4S] assembly targeting complex"/>
    <property type="evidence" value="ECO:0007669"/>
    <property type="project" value="InterPro"/>
</dbReference>
<evidence type="ECO:0000259" key="14">
    <source>
        <dbReference type="Pfam" id="PF01467"/>
    </source>
</evidence>
<evidence type="ECO:0000256" key="5">
    <source>
        <dbReference type="ARBA" id="ARBA00022679"/>
    </source>
</evidence>
<keyword evidence="4 12" id="KW-0853">WD repeat</keyword>
<feature type="compositionally biased region" description="Low complexity" evidence="13">
    <location>
        <begin position="810"/>
        <end position="822"/>
    </location>
</feature>
<dbReference type="PANTHER" id="PTHR10739:SF13">
    <property type="entry name" value="CHOLINE-PHOSPHATE CYTIDYLYLTRANSFERASE"/>
    <property type="match status" value="1"/>
</dbReference>
<evidence type="ECO:0000256" key="10">
    <source>
        <dbReference type="ARBA" id="ARBA00023264"/>
    </source>
</evidence>
<dbReference type="GO" id="GO:0031210">
    <property type="term" value="F:phosphatidylcholine binding"/>
    <property type="evidence" value="ECO:0007669"/>
    <property type="project" value="TreeGrafter"/>
</dbReference>
<dbReference type="InterPro" id="IPR004821">
    <property type="entry name" value="Cyt_trans-like"/>
</dbReference>
<dbReference type="GO" id="GO:0004105">
    <property type="term" value="F:choline-phosphate cytidylyltransferase activity"/>
    <property type="evidence" value="ECO:0007669"/>
    <property type="project" value="InterPro"/>
</dbReference>
<dbReference type="PROSITE" id="PS50294">
    <property type="entry name" value="WD_REPEATS_REGION"/>
    <property type="match status" value="2"/>
</dbReference>
<dbReference type="AlphaFoldDB" id="A0A364N5V9"/>
<feature type="repeat" description="WD" evidence="12">
    <location>
        <begin position="181"/>
        <end position="212"/>
    </location>
</feature>
<dbReference type="InterPro" id="IPR015943">
    <property type="entry name" value="WD40/YVTN_repeat-like_dom_sf"/>
</dbReference>
<evidence type="ECO:0000256" key="4">
    <source>
        <dbReference type="ARBA" id="ARBA00022574"/>
    </source>
</evidence>
<keyword evidence="8" id="KW-0443">Lipid metabolism</keyword>
<evidence type="ECO:0000313" key="15">
    <source>
        <dbReference type="EMBL" id="RAR12617.1"/>
    </source>
</evidence>
<dbReference type="GO" id="GO:0005635">
    <property type="term" value="C:nuclear envelope"/>
    <property type="evidence" value="ECO:0007669"/>
    <property type="project" value="TreeGrafter"/>
</dbReference>
<keyword evidence="7" id="KW-0677">Repeat</keyword>
<feature type="repeat" description="WD" evidence="12">
    <location>
        <begin position="136"/>
        <end position="168"/>
    </location>
</feature>
<dbReference type="Pfam" id="PF01467">
    <property type="entry name" value="CTP_transf_like"/>
    <property type="match status" value="1"/>
</dbReference>
<dbReference type="Gene3D" id="2.130.10.10">
    <property type="entry name" value="YVTN repeat-like/Quinoprotein amine dehydrogenase"/>
    <property type="match status" value="1"/>
</dbReference>
<dbReference type="OrthoDB" id="284782at2759"/>
<feature type="compositionally biased region" description="Basic and acidic residues" evidence="13">
    <location>
        <begin position="526"/>
        <end position="540"/>
    </location>
</feature>
<feature type="compositionally biased region" description="Basic and acidic residues" evidence="13">
    <location>
        <begin position="879"/>
        <end position="897"/>
    </location>
</feature>
<evidence type="ECO:0000256" key="9">
    <source>
        <dbReference type="ARBA" id="ARBA00023209"/>
    </source>
</evidence>
<accession>A0A364N5V9</accession>
<evidence type="ECO:0000256" key="3">
    <source>
        <dbReference type="ARBA" id="ARBA00022553"/>
    </source>
</evidence>
<evidence type="ECO:0000313" key="16">
    <source>
        <dbReference type="Proteomes" id="UP000249619"/>
    </source>
</evidence>
<organism evidence="15 16">
    <name type="scientific">Stemphylium lycopersici</name>
    <name type="common">Tomato gray leaf spot disease fungus</name>
    <name type="synonym">Thyrospora lycopersici</name>
    <dbReference type="NCBI Taxonomy" id="183478"/>
    <lineage>
        <taxon>Eukaryota</taxon>
        <taxon>Fungi</taxon>
        <taxon>Dikarya</taxon>
        <taxon>Ascomycota</taxon>
        <taxon>Pezizomycotina</taxon>
        <taxon>Dothideomycetes</taxon>
        <taxon>Pleosporomycetidae</taxon>
        <taxon>Pleosporales</taxon>
        <taxon>Pleosporineae</taxon>
        <taxon>Pleosporaceae</taxon>
        <taxon>Stemphylium</taxon>
    </lineage>
</organism>
<evidence type="ECO:0000256" key="7">
    <source>
        <dbReference type="ARBA" id="ARBA00022737"/>
    </source>
</evidence>
<dbReference type="FunFam" id="2.130.10.10:FF:000816">
    <property type="entry name" value="Probable cytosolic iron-sulfur protein assembly protein 1"/>
    <property type="match status" value="1"/>
</dbReference>
<proteinExistence type="inferred from homology"/>
<dbReference type="Proteomes" id="UP000249619">
    <property type="component" value="Unassembled WGS sequence"/>
</dbReference>
<feature type="region of interest" description="Disordered" evidence="13">
    <location>
        <begin position="1"/>
        <end position="32"/>
    </location>
</feature>
<dbReference type="InterPro" id="IPR014729">
    <property type="entry name" value="Rossmann-like_a/b/a_fold"/>
</dbReference>
<dbReference type="HAMAP" id="MF_03037">
    <property type="entry name" value="ciao1"/>
    <property type="match status" value="1"/>
</dbReference>
<dbReference type="GO" id="GO:0016226">
    <property type="term" value="P:iron-sulfur cluster assembly"/>
    <property type="evidence" value="ECO:0007669"/>
    <property type="project" value="UniProtKB-UniRule"/>
</dbReference>
<feature type="region of interest" description="Disordered" evidence="13">
    <location>
        <begin position="461"/>
        <end position="572"/>
    </location>
</feature>
<evidence type="ECO:0000256" key="6">
    <source>
        <dbReference type="ARBA" id="ARBA00022695"/>
    </source>
</evidence>
<name>A0A364N5V9_STELY</name>
<dbReference type="InterPro" id="IPR045049">
    <property type="entry name" value="Pcy1-like"/>
</dbReference>